<feature type="domain" description="Flavodoxin-like" evidence="1">
    <location>
        <begin position="21"/>
        <end position="172"/>
    </location>
</feature>
<dbReference type="InterPro" id="IPR029039">
    <property type="entry name" value="Flavoprotein-like_sf"/>
</dbReference>
<name>E7N3X6_9FIRM</name>
<proteinExistence type="predicted"/>
<dbReference type="GO" id="GO:0006783">
    <property type="term" value="P:heme biosynthetic process"/>
    <property type="evidence" value="ECO:0007669"/>
    <property type="project" value="TreeGrafter"/>
</dbReference>
<evidence type="ECO:0000313" key="3">
    <source>
        <dbReference type="Proteomes" id="UP000004633"/>
    </source>
</evidence>
<protein>
    <submittedName>
        <fullName evidence="2">Flavodoxin family protein</fullName>
    </submittedName>
</protein>
<sequence length="180" mass="19305">MQDIHIEILGESIMQNQDIAVVYSSRTGNTQKVAEHLAQALGASCHSVKDTAGISDTADLCIGTWIDRGTADAAARKYIETVRGRRVFIYGTLGADPNSEHCAKCIANIKALFDPSNEILGAILVQGAIDPMIIEMFKSMPLDNVHAYTEENAERYAAAASHPDAADFEKVIGAAKEALA</sequence>
<dbReference type="Gene3D" id="3.40.50.360">
    <property type="match status" value="1"/>
</dbReference>
<dbReference type="AlphaFoldDB" id="E7N3X6"/>
<dbReference type="GO" id="GO:0010181">
    <property type="term" value="F:FMN binding"/>
    <property type="evidence" value="ECO:0007669"/>
    <property type="project" value="InterPro"/>
</dbReference>
<accession>E7N3X6</accession>
<dbReference type="PANTHER" id="PTHR38030">
    <property type="entry name" value="PROTOPORPHYRINOGEN IX DEHYDROGENASE [MENAQUINONE]"/>
    <property type="match status" value="1"/>
</dbReference>
<reference evidence="2 3" key="1">
    <citation type="submission" date="2010-08" db="EMBL/GenBank/DDBJ databases">
        <authorList>
            <person name="Weinstock G."/>
            <person name="Sodergren E."/>
            <person name="Clifton S."/>
            <person name="Fulton L."/>
            <person name="Fulton B."/>
            <person name="Courtney L."/>
            <person name="Fronick C."/>
            <person name="Harrison M."/>
            <person name="Strong C."/>
            <person name="Farmer C."/>
            <person name="Delahaunty K."/>
            <person name="Markovic C."/>
            <person name="Hall O."/>
            <person name="Minx P."/>
            <person name="Tomlinson C."/>
            <person name="Mitreva M."/>
            <person name="Hou S."/>
            <person name="Chen J."/>
            <person name="Wollam A."/>
            <person name="Pepin K.H."/>
            <person name="Johnson M."/>
            <person name="Bhonagiri V."/>
            <person name="Zhang X."/>
            <person name="Suruliraj S."/>
            <person name="Warren W."/>
            <person name="Chinwalla A."/>
            <person name="Mardis E.R."/>
            <person name="Wilson R.K."/>
        </authorList>
    </citation>
    <scope>NUCLEOTIDE SEQUENCE [LARGE SCALE GENOMIC DNA]</scope>
    <source>
        <strain evidence="2 3">F0399</strain>
    </source>
</reference>
<dbReference type="PANTHER" id="PTHR38030:SF2">
    <property type="entry name" value="PROTOPORPHYRINOGEN IX DEHYDROGENASE [QUINONE]"/>
    <property type="match status" value="1"/>
</dbReference>
<keyword evidence="3" id="KW-1185">Reference proteome</keyword>
<comment type="caution">
    <text evidence="2">The sequence shown here is derived from an EMBL/GenBank/DDBJ whole genome shotgun (WGS) entry which is preliminary data.</text>
</comment>
<dbReference type="HOGENOM" id="CLU_098259_1_0_9"/>
<evidence type="ECO:0000313" key="2">
    <source>
        <dbReference type="EMBL" id="EFW29153.1"/>
    </source>
</evidence>
<organism evidence="2 3">
    <name type="scientific">Selenomonas artemidis F0399</name>
    <dbReference type="NCBI Taxonomy" id="749551"/>
    <lineage>
        <taxon>Bacteria</taxon>
        <taxon>Bacillati</taxon>
        <taxon>Bacillota</taxon>
        <taxon>Negativicutes</taxon>
        <taxon>Selenomonadales</taxon>
        <taxon>Selenomonadaceae</taxon>
        <taxon>Selenomonas</taxon>
    </lineage>
</organism>
<dbReference type="GO" id="GO:0009055">
    <property type="term" value="F:electron transfer activity"/>
    <property type="evidence" value="ECO:0007669"/>
    <property type="project" value="InterPro"/>
</dbReference>
<dbReference type="GO" id="GO:0070819">
    <property type="term" value="F:menaquinone-dependent protoporphyrinogen oxidase activity"/>
    <property type="evidence" value="ECO:0007669"/>
    <property type="project" value="TreeGrafter"/>
</dbReference>
<dbReference type="GO" id="GO:0016651">
    <property type="term" value="F:oxidoreductase activity, acting on NAD(P)H"/>
    <property type="evidence" value="ECO:0007669"/>
    <property type="project" value="UniProtKB-ARBA"/>
</dbReference>
<dbReference type="STRING" id="749551.HMPREF9555_01717"/>
<dbReference type="Proteomes" id="UP000004633">
    <property type="component" value="Unassembled WGS sequence"/>
</dbReference>
<gene>
    <name evidence="2" type="ORF">HMPREF9555_01717</name>
</gene>
<dbReference type="InterPro" id="IPR052200">
    <property type="entry name" value="Protoporphyrinogen_IX_DH"/>
</dbReference>
<dbReference type="InterPro" id="IPR008254">
    <property type="entry name" value="Flavodoxin/NO_synth"/>
</dbReference>
<evidence type="ECO:0000259" key="1">
    <source>
        <dbReference type="Pfam" id="PF12641"/>
    </source>
</evidence>
<dbReference type="SUPFAM" id="SSF52218">
    <property type="entry name" value="Flavoproteins"/>
    <property type="match status" value="1"/>
</dbReference>
<dbReference type="EMBL" id="AECV01000036">
    <property type="protein sequence ID" value="EFW29153.1"/>
    <property type="molecule type" value="Genomic_DNA"/>
</dbReference>
<dbReference type="PROSITE" id="PS00201">
    <property type="entry name" value="FLAVODOXIN"/>
    <property type="match status" value="1"/>
</dbReference>
<dbReference type="Pfam" id="PF12641">
    <property type="entry name" value="Flavodoxin_3"/>
    <property type="match status" value="1"/>
</dbReference>
<dbReference type="InterPro" id="IPR001226">
    <property type="entry name" value="Flavodoxin_CS"/>
</dbReference>